<feature type="topological domain" description="Periplasmic" evidence="10">
    <location>
        <begin position="34"/>
        <end position="214"/>
    </location>
</feature>
<comment type="similarity">
    <text evidence="3 10">Belongs to the COX11/CtaG family.</text>
</comment>
<feature type="topological domain" description="Cytoplasmic" evidence="10">
    <location>
        <begin position="1"/>
        <end position="10"/>
    </location>
</feature>
<reference evidence="12" key="1">
    <citation type="submission" date="2021-06" db="EMBL/GenBank/DDBJ databases">
        <title>Elioraea tepida, sp. nov., a moderately thermophilic aerobic anoxygenic phototrophic bacterium isolated from an alkaline siliceous hot spring mat community in Yellowstone National Park, WY, USA.</title>
        <authorList>
            <person name="Saini M.K."/>
            <person name="Yoshida S."/>
            <person name="Sebastian A."/>
            <person name="Hirose S."/>
            <person name="Hara E."/>
            <person name="Tamaki H."/>
            <person name="Soulier N.T."/>
            <person name="Albert I."/>
            <person name="Hanada S."/>
            <person name="Bryant D.A."/>
            <person name="Tank M."/>
        </authorList>
    </citation>
    <scope>NUCLEOTIDE SEQUENCE</scope>
    <source>
        <strain evidence="12">MS-P2</strain>
    </source>
</reference>
<evidence type="ECO:0000256" key="7">
    <source>
        <dbReference type="ARBA" id="ARBA00022989"/>
    </source>
</evidence>
<keyword evidence="13" id="KW-1185">Reference proteome</keyword>
<comment type="subcellular location">
    <subcellularLocation>
        <location evidence="2 10">Cell inner membrane</location>
        <topology evidence="2 10">Single-pass type II membrane protein</topology>
        <orientation evidence="2 10">Periplasmic side</orientation>
    </subcellularLocation>
</comment>
<evidence type="ECO:0000256" key="3">
    <source>
        <dbReference type="ARBA" id="ARBA00009620"/>
    </source>
</evidence>
<comment type="function">
    <text evidence="1 10">Exerts its effect at some terminal stage of cytochrome c oxidase synthesis, probably by being involved in the insertion of the copper B into subunit I.</text>
</comment>
<dbReference type="KEGG" id="elio:KO353_06050"/>
<evidence type="ECO:0000256" key="5">
    <source>
        <dbReference type="ARBA" id="ARBA00022692"/>
    </source>
</evidence>
<feature type="region of interest" description="Disordered" evidence="11">
    <location>
        <begin position="194"/>
        <end position="214"/>
    </location>
</feature>
<proteinExistence type="inferred from homology"/>
<sequence length="214" mass="23004">MVTPGRARSRSNRTLALSLAGLVAGMVGLSFAAVPLYDLFCRVTGFGGTPMMNADRPAVEDPRTIRVEFVANVQAGMPWTFRPAQRSVTLRGAEEGLAFYRARNDAAEPVTGISTYNVTPEKAARYFNKIACFCFTEQTLAPGQEVEMPLAFWVDPKLFDDPATRDLRVITISYSFFRSLGAAERAGALASAGPHVGGFTPNTAPPGPGGRALR</sequence>
<dbReference type="HAMAP" id="MF_00155">
    <property type="entry name" value="CtaG"/>
    <property type="match status" value="1"/>
</dbReference>
<dbReference type="InterPro" id="IPR007533">
    <property type="entry name" value="Cyt_c_oxidase_assmbl_CtaG"/>
</dbReference>
<dbReference type="PANTHER" id="PTHR21320:SF3">
    <property type="entry name" value="CYTOCHROME C OXIDASE ASSEMBLY PROTEIN COX11, MITOCHONDRIAL-RELATED"/>
    <property type="match status" value="1"/>
</dbReference>
<gene>
    <name evidence="10" type="primary">ctaG</name>
    <name evidence="12" type="ORF">KO353_06050</name>
</gene>
<evidence type="ECO:0000256" key="9">
    <source>
        <dbReference type="ARBA" id="ARBA00023136"/>
    </source>
</evidence>
<name>A0A975YKH8_9PROT</name>
<dbReference type="Proteomes" id="UP000694001">
    <property type="component" value="Chromosome"/>
</dbReference>
<dbReference type="GO" id="GO:0005507">
    <property type="term" value="F:copper ion binding"/>
    <property type="evidence" value="ECO:0007669"/>
    <property type="project" value="InterPro"/>
</dbReference>
<evidence type="ECO:0000256" key="1">
    <source>
        <dbReference type="ARBA" id="ARBA00004007"/>
    </source>
</evidence>
<evidence type="ECO:0000256" key="4">
    <source>
        <dbReference type="ARBA" id="ARBA00015384"/>
    </source>
</evidence>
<dbReference type="PIRSF" id="PIRSF005413">
    <property type="entry name" value="COX11"/>
    <property type="match status" value="1"/>
</dbReference>
<dbReference type="EMBL" id="CP076448">
    <property type="protein sequence ID" value="QXM25764.1"/>
    <property type="molecule type" value="Genomic_DNA"/>
</dbReference>
<keyword evidence="8 10" id="KW-0186">Copper</keyword>
<keyword evidence="9 10" id="KW-0472">Membrane</keyword>
<evidence type="ECO:0000256" key="2">
    <source>
        <dbReference type="ARBA" id="ARBA00004382"/>
    </source>
</evidence>
<dbReference type="PANTHER" id="PTHR21320">
    <property type="entry name" value="CYTOCHROME C OXIDASE ASSEMBLY PROTEIN COX11-RELATED"/>
    <property type="match status" value="1"/>
</dbReference>
<dbReference type="RefSeq" id="WP_218286816.1">
    <property type="nucleotide sequence ID" value="NZ_CP076448.1"/>
</dbReference>
<keyword evidence="7 10" id="KW-1133">Transmembrane helix</keyword>
<keyword evidence="10" id="KW-0997">Cell inner membrane</keyword>
<dbReference type="FunFam" id="2.60.370.10:FF:000001">
    <property type="entry name" value="COX11 cytochrome c oxidase assembly homolog"/>
    <property type="match status" value="1"/>
</dbReference>
<evidence type="ECO:0000256" key="10">
    <source>
        <dbReference type="HAMAP-Rule" id="MF_00155"/>
    </source>
</evidence>
<dbReference type="GO" id="GO:0008535">
    <property type="term" value="P:respiratory chain complex IV assembly"/>
    <property type="evidence" value="ECO:0007669"/>
    <property type="project" value="UniProtKB-UniRule"/>
</dbReference>
<evidence type="ECO:0000256" key="6">
    <source>
        <dbReference type="ARBA" id="ARBA00022968"/>
    </source>
</evidence>
<dbReference type="GO" id="GO:0005886">
    <property type="term" value="C:plasma membrane"/>
    <property type="evidence" value="ECO:0007669"/>
    <property type="project" value="UniProtKB-SubCell"/>
</dbReference>
<evidence type="ECO:0000256" key="11">
    <source>
        <dbReference type="SAM" id="MobiDB-lite"/>
    </source>
</evidence>
<dbReference type="AlphaFoldDB" id="A0A975YKH8"/>
<organism evidence="12 13">
    <name type="scientific">Elioraea tepida</name>
    <dbReference type="NCBI Taxonomy" id="2843330"/>
    <lineage>
        <taxon>Bacteria</taxon>
        <taxon>Pseudomonadati</taxon>
        <taxon>Pseudomonadota</taxon>
        <taxon>Alphaproteobacteria</taxon>
        <taxon>Acetobacterales</taxon>
        <taxon>Elioraeaceae</taxon>
        <taxon>Elioraea</taxon>
    </lineage>
</organism>
<protein>
    <recommendedName>
        <fullName evidence="4 10">Cytochrome c oxidase assembly protein CtaG</fullName>
    </recommendedName>
</protein>
<dbReference type="NCBIfam" id="NF003465">
    <property type="entry name" value="PRK05089.1"/>
    <property type="match status" value="1"/>
</dbReference>
<evidence type="ECO:0000256" key="8">
    <source>
        <dbReference type="ARBA" id="ARBA00023008"/>
    </source>
</evidence>
<keyword evidence="10" id="KW-1003">Cell membrane</keyword>
<keyword evidence="6 10" id="KW-0735">Signal-anchor</keyword>
<dbReference type="Pfam" id="PF04442">
    <property type="entry name" value="CtaG_Cox11"/>
    <property type="match status" value="1"/>
</dbReference>
<evidence type="ECO:0000313" key="13">
    <source>
        <dbReference type="Proteomes" id="UP000694001"/>
    </source>
</evidence>
<evidence type="ECO:0000313" key="12">
    <source>
        <dbReference type="EMBL" id="QXM25764.1"/>
    </source>
</evidence>
<accession>A0A975YKH8</accession>
<keyword evidence="5 10" id="KW-0812">Transmembrane</keyword>